<dbReference type="InterPro" id="IPR032907">
    <property type="entry name" value="CetZ"/>
</dbReference>
<comment type="caution">
    <text evidence="8">The sequence shown here is derived from an EMBL/GenBank/DDBJ whole genome shotgun (WGS) entry which is preliminary data.</text>
</comment>
<dbReference type="OrthoDB" id="329751at2157"/>
<dbReference type="GO" id="GO:0003924">
    <property type="term" value="F:GTPase activity"/>
    <property type="evidence" value="ECO:0007669"/>
    <property type="project" value="InterPro"/>
</dbReference>
<gene>
    <name evidence="6" type="primary">cetZ</name>
    <name evidence="8" type="ORF">CP557_14920</name>
</gene>
<dbReference type="PANTHER" id="PTHR30314:SF10">
    <property type="entry name" value="TUBULIN-LIKE PROTEIN CETZ"/>
    <property type="match status" value="1"/>
</dbReference>
<dbReference type="Gene3D" id="3.30.1330.20">
    <property type="entry name" value="Tubulin/FtsZ, C-terminal domain"/>
    <property type="match status" value="1"/>
</dbReference>
<dbReference type="SMART" id="SM00864">
    <property type="entry name" value="Tubulin"/>
    <property type="match status" value="1"/>
</dbReference>
<proteinExistence type="inferred from homology"/>
<keyword evidence="8" id="KW-0131">Cell cycle</keyword>
<dbReference type="Pfam" id="PF21011">
    <property type="entry name" value="CetZ_C"/>
    <property type="match status" value="2"/>
</dbReference>
<comment type="function">
    <text evidence="6">Involved in cell shape control.</text>
</comment>
<feature type="binding site" evidence="6">
    <location>
        <position position="184"/>
    </location>
    <ligand>
        <name>GTP</name>
        <dbReference type="ChEBI" id="CHEBI:37565"/>
    </ligand>
</feature>
<dbReference type="GO" id="GO:0007017">
    <property type="term" value="P:microtubule-based process"/>
    <property type="evidence" value="ECO:0007669"/>
    <property type="project" value="InterPro"/>
</dbReference>
<evidence type="ECO:0000256" key="4">
    <source>
        <dbReference type="ARBA" id="ARBA00022960"/>
    </source>
</evidence>
<dbReference type="Pfam" id="PF00091">
    <property type="entry name" value="Tubulin"/>
    <property type="match status" value="1"/>
</dbReference>
<dbReference type="GO" id="GO:0008360">
    <property type="term" value="P:regulation of cell shape"/>
    <property type="evidence" value="ECO:0007669"/>
    <property type="project" value="UniProtKB-UniRule"/>
</dbReference>
<feature type="domain" description="Tubulin/FtsZ GTPase" evidence="7">
    <location>
        <begin position="2"/>
        <end position="203"/>
    </location>
</feature>
<dbReference type="InterPro" id="IPR048737">
    <property type="entry name" value="CetZ_C"/>
</dbReference>
<dbReference type="InterPro" id="IPR045061">
    <property type="entry name" value="FtsZ/CetZ"/>
</dbReference>
<dbReference type="GO" id="GO:0051301">
    <property type="term" value="P:cell division"/>
    <property type="evidence" value="ECO:0007669"/>
    <property type="project" value="UniProtKB-KW"/>
</dbReference>
<dbReference type="Proteomes" id="UP000219689">
    <property type="component" value="Unassembled WGS sequence"/>
</dbReference>
<dbReference type="RefSeq" id="WP_097380642.1">
    <property type="nucleotide sequence ID" value="NZ_NXNI01000001.1"/>
</dbReference>
<dbReference type="CDD" id="cd02202">
    <property type="entry name" value="CetZ_tubulin-like"/>
    <property type="match status" value="1"/>
</dbReference>
<reference evidence="8 9" key="1">
    <citation type="submission" date="2017-09" db="EMBL/GenBank/DDBJ databases">
        <title>Genome sequences of Natrinema ejinorence JCM 13890T.</title>
        <authorList>
            <person name="Roh S.W."/>
            <person name="Kim Y.B."/>
            <person name="Kim J.Y."/>
        </authorList>
    </citation>
    <scope>NUCLEOTIDE SEQUENCE [LARGE SCALE GENOMIC DNA]</scope>
    <source>
        <strain evidence="8 9">JCM 13890</strain>
    </source>
</reference>
<dbReference type="GO" id="GO:0032153">
    <property type="term" value="C:cell division site"/>
    <property type="evidence" value="ECO:0007669"/>
    <property type="project" value="TreeGrafter"/>
</dbReference>
<evidence type="ECO:0000256" key="1">
    <source>
        <dbReference type="ARBA" id="ARBA00006877"/>
    </source>
</evidence>
<dbReference type="HAMAP" id="MF_01946">
    <property type="entry name" value="CetZ"/>
    <property type="match status" value="1"/>
</dbReference>
<keyword evidence="2 6" id="KW-0963">Cytoplasm</keyword>
<feature type="binding site" evidence="6">
    <location>
        <position position="166"/>
    </location>
    <ligand>
        <name>GTP</name>
        <dbReference type="ChEBI" id="CHEBI:37565"/>
    </ligand>
</feature>
<comment type="similarity">
    <text evidence="1 6">Belongs to the CetZ family.</text>
</comment>
<name>A0A2A5QXY1_9EURY</name>
<dbReference type="GO" id="GO:0005737">
    <property type="term" value="C:cytoplasm"/>
    <property type="evidence" value="ECO:0007669"/>
    <property type="project" value="UniProtKB-SubCell"/>
</dbReference>
<dbReference type="AlphaFoldDB" id="A0A2A5QXY1"/>
<comment type="subcellular location">
    <subcellularLocation>
        <location evidence="6">Cytoplasm</location>
    </subcellularLocation>
</comment>
<keyword evidence="9" id="KW-1185">Reference proteome</keyword>
<keyword evidence="4 6" id="KW-0133">Cell shape</keyword>
<dbReference type="SUPFAM" id="SSF52490">
    <property type="entry name" value="Tubulin nucleotide-binding domain-like"/>
    <property type="match status" value="1"/>
</dbReference>
<evidence type="ECO:0000256" key="3">
    <source>
        <dbReference type="ARBA" id="ARBA00022741"/>
    </source>
</evidence>
<dbReference type="PANTHER" id="PTHR30314">
    <property type="entry name" value="CELL DIVISION PROTEIN FTSZ-RELATED"/>
    <property type="match status" value="1"/>
</dbReference>
<dbReference type="Gene3D" id="3.40.50.1440">
    <property type="entry name" value="Tubulin/FtsZ, GTPase domain"/>
    <property type="match status" value="1"/>
</dbReference>
<feature type="binding site" evidence="6">
    <location>
        <begin position="107"/>
        <end position="109"/>
    </location>
    <ligand>
        <name>GTP</name>
        <dbReference type="ChEBI" id="CHEBI:37565"/>
    </ligand>
</feature>
<protein>
    <recommendedName>
        <fullName evidence="6">Tubulin-like protein CetZ</fullName>
    </recommendedName>
</protein>
<keyword evidence="8" id="KW-0132">Cell division</keyword>
<feature type="binding site" evidence="6">
    <location>
        <position position="139"/>
    </location>
    <ligand>
        <name>GTP</name>
        <dbReference type="ChEBI" id="CHEBI:37565"/>
    </ligand>
</feature>
<organism evidence="8 9">
    <name type="scientific">Natrinema ejinorense</name>
    <dbReference type="NCBI Taxonomy" id="373386"/>
    <lineage>
        <taxon>Archaea</taxon>
        <taxon>Methanobacteriati</taxon>
        <taxon>Methanobacteriota</taxon>
        <taxon>Stenosarchaea group</taxon>
        <taxon>Halobacteria</taxon>
        <taxon>Halobacteriales</taxon>
        <taxon>Natrialbaceae</taxon>
        <taxon>Natrinema</taxon>
    </lineage>
</organism>
<evidence type="ECO:0000256" key="5">
    <source>
        <dbReference type="ARBA" id="ARBA00023134"/>
    </source>
</evidence>
<dbReference type="InterPro" id="IPR037103">
    <property type="entry name" value="Tubulin/FtsZ-like_C"/>
</dbReference>
<feature type="binding site" evidence="6">
    <location>
        <begin position="10"/>
        <end position="14"/>
    </location>
    <ligand>
        <name>GTP</name>
        <dbReference type="ChEBI" id="CHEBI:37565"/>
    </ligand>
</feature>
<sequence>MKVALIGVGQAGGNVTERLARFDANMGFEAVQGALAVNSAEADLQSLQFVDTQLIGADRVNGHGVGADNELGTDVMQSDVQQVLDDLDGRVTSRSEAIVVVAGLGGGTGSGGAPVLVHHLQQIHDIPIYALGILPGRNEGALYQANAGRSLKTLLREADSTLLIDNDAWHEQGESIESAFETINERIAKRVGLLFAAGEAVNGVGESSVTSKTSRTSGGAAAASVVDSSEVINTLRAGGVAALGYASEVASEDSSENITNTMSVARQALLTGTSLPDATTADSALLVIAGQPDAIPRKGVERARRWLEDETGSMQVRGGDFPLDSDRLGALVLLGGAERSDRIEAFMERAREANDAQESEPTDHAEVFADDRLENLF</sequence>
<dbReference type="InterPro" id="IPR036525">
    <property type="entry name" value="Tubulin/FtsZ_GTPase_sf"/>
</dbReference>
<dbReference type="InterPro" id="IPR017975">
    <property type="entry name" value="Tubulin_CS"/>
</dbReference>
<keyword evidence="5 6" id="KW-0342">GTP-binding</keyword>
<evidence type="ECO:0000259" key="7">
    <source>
        <dbReference type="SMART" id="SM00864"/>
    </source>
</evidence>
<accession>A0A2A5QXY1</accession>
<evidence type="ECO:0000313" key="9">
    <source>
        <dbReference type="Proteomes" id="UP000219689"/>
    </source>
</evidence>
<keyword evidence="3 6" id="KW-0547">Nucleotide-binding</keyword>
<evidence type="ECO:0000256" key="2">
    <source>
        <dbReference type="ARBA" id="ARBA00022490"/>
    </source>
</evidence>
<dbReference type="GO" id="GO:0005525">
    <property type="term" value="F:GTP binding"/>
    <property type="evidence" value="ECO:0007669"/>
    <property type="project" value="UniProtKB-UniRule"/>
</dbReference>
<dbReference type="PROSITE" id="PS00227">
    <property type="entry name" value="TUBULIN"/>
    <property type="match status" value="1"/>
</dbReference>
<dbReference type="InterPro" id="IPR003008">
    <property type="entry name" value="Tubulin_FtsZ_GTPase"/>
</dbReference>
<evidence type="ECO:0000256" key="6">
    <source>
        <dbReference type="HAMAP-Rule" id="MF_01946"/>
    </source>
</evidence>
<dbReference type="EMBL" id="NXNI01000001">
    <property type="protein sequence ID" value="PCR91706.1"/>
    <property type="molecule type" value="Genomic_DNA"/>
</dbReference>
<dbReference type="GO" id="GO:0005874">
    <property type="term" value="C:microtubule"/>
    <property type="evidence" value="ECO:0007669"/>
    <property type="project" value="InterPro"/>
</dbReference>
<evidence type="ECO:0000313" key="8">
    <source>
        <dbReference type="EMBL" id="PCR91706.1"/>
    </source>
</evidence>